<sequence>MSTIYFIKTTQVESGFIEVHAAKPENGYSNSILLSTTGYHPEELKNGVFAVAPEGLIPQEHRLRDKDFDMIAVTAFDAANADKGTWAFDHGNLYFVETRNAGLVNVYAAARDNTTAYAAITTDIEVPISQAEAGNGAWDVRDKEVYFIRHRNTKSGKVEVWYVSARPSAESNLQTVKRYTTWFSNADGEKGIWRIGANKDLYFIKTSATGAGLIEVHVASEKSGYQLVEHHHTWVQEGDATLGTWIVD</sequence>
<evidence type="ECO:0000313" key="2">
    <source>
        <dbReference type="Proteomes" id="UP001174936"/>
    </source>
</evidence>
<evidence type="ECO:0000313" key="1">
    <source>
        <dbReference type="EMBL" id="KAK0649290.1"/>
    </source>
</evidence>
<accession>A0AA39YE23</accession>
<proteinExistence type="predicted"/>
<organism evidence="1 2">
    <name type="scientific">Cercophora newfieldiana</name>
    <dbReference type="NCBI Taxonomy" id="92897"/>
    <lineage>
        <taxon>Eukaryota</taxon>
        <taxon>Fungi</taxon>
        <taxon>Dikarya</taxon>
        <taxon>Ascomycota</taxon>
        <taxon>Pezizomycotina</taxon>
        <taxon>Sordariomycetes</taxon>
        <taxon>Sordariomycetidae</taxon>
        <taxon>Sordariales</taxon>
        <taxon>Lasiosphaeriaceae</taxon>
        <taxon>Cercophora</taxon>
    </lineage>
</organism>
<reference evidence="1" key="1">
    <citation type="submission" date="2023-06" db="EMBL/GenBank/DDBJ databases">
        <title>Genome-scale phylogeny and comparative genomics of the fungal order Sordariales.</title>
        <authorList>
            <consortium name="Lawrence Berkeley National Laboratory"/>
            <person name="Hensen N."/>
            <person name="Bonometti L."/>
            <person name="Westerberg I."/>
            <person name="Brannstrom I.O."/>
            <person name="Guillou S."/>
            <person name="Cros-Aarteil S."/>
            <person name="Calhoun S."/>
            <person name="Haridas S."/>
            <person name="Kuo A."/>
            <person name="Mondo S."/>
            <person name="Pangilinan J."/>
            <person name="Riley R."/>
            <person name="Labutti K."/>
            <person name="Andreopoulos B."/>
            <person name="Lipzen A."/>
            <person name="Chen C."/>
            <person name="Yanf M."/>
            <person name="Daum C."/>
            <person name="Ng V."/>
            <person name="Clum A."/>
            <person name="Steindorff A."/>
            <person name="Ohm R."/>
            <person name="Martin F."/>
            <person name="Silar P."/>
            <person name="Natvig D."/>
            <person name="Lalanne C."/>
            <person name="Gautier V."/>
            <person name="Ament-Velasquez S.L."/>
            <person name="Kruys A."/>
            <person name="Hutchinson M.I."/>
            <person name="Powell A.J."/>
            <person name="Barry K."/>
            <person name="Miller A.N."/>
            <person name="Grigoriev I.V."/>
            <person name="Debuchy R."/>
            <person name="Gladieux P."/>
            <person name="Thoren M.H."/>
            <person name="Johannesson H."/>
        </authorList>
    </citation>
    <scope>NUCLEOTIDE SEQUENCE</scope>
    <source>
        <strain evidence="1">SMH2532-1</strain>
    </source>
</reference>
<name>A0AA39YE23_9PEZI</name>
<keyword evidence="2" id="KW-1185">Reference proteome</keyword>
<comment type="caution">
    <text evidence="1">The sequence shown here is derived from an EMBL/GenBank/DDBJ whole genome shotgun (WGS) entry which is preliminary data.</text>
</comment>
<dbReference type="AlphaFoldDB" id="A0AA39YE23"/>
<gene>
    <name evidence="1" type="ORF">B0T16DRAFT_389365</name>
</gene>
<dbReference type="Proteomes" id="UP001174936">
    <property type="component" value="Unassembled WGS sequence"/>
</dbReference>
<protein>
    <submittedName>
        <fullName evidence="1">Uncharacterized protein</fullName>
    </submittedName>
</protein>
<dbReference type="EMBL" id="JAULSV010000003">
    <property type="protein sequence ID" value="KAK0649290.1"/>
    <property type="molecule type" value="Genomic_DNA"/>
</dbReference>